<dbReference type="OrthoDB" id="10006821at2"/>
<accession>W0AE75</accession>
<reference evidence="2 3" key="1">
    <citation type="submission" date="2013-07" db="EMBL/GenBank/DDBJ databases">
        <title>Completed genome of Sphingomonas sanxanigenens NX02.</title>
        <authorList>
            <person name="Ma T."/>
            <person name="Huang H."/>
            <person name="Wu M."/>
            <person name="Li X."/>
            <person name="Li G."/>
        </authorList>
    </citation>
    <scope>NUCLEOTIDE SEQUENCE [LARGE SCALE GENOMIC DNA]</scope>
    <source>
        <strain evidence="2 3">NX02</strain>
    </source>
</reference>
<dbReference type="RefSeq" id="WP_025293059.1">
    <property type="nucleotide sequence ID" value="NZ_CP006644.1"/>
</dbReference>
<evidence type="ECO:0000313" key="3">
    <source>
        <dbReference type="Proteomes" id="UP000018851"/>
    </source>
</evidence>
<feature type="compositionally biased region" description="Basic and acidic residues" evidence="1">
    <location>
        <begin position="21"/>
        <end position="39"/>
    </location>
</feature>
<feature type="region of interest" description="Disordered" evidence="1">
    <location>
        <begin position="1"/>
        <end position="114"/>
    </location>
</feature>
<dbReference type="PATRIC" id="fig|1123269.5.peg.3105"/>
<dbReference type="EMBL" id="CP006644">
    <property type="protein sequence ID" value="AHE54857.1"/>
    <property type="molecule type" value="Genomic_DNA"/>
</dbReference>
<organism evidence="2 3">
    <name type="scientific">Sphingomonas sanxanigenens DSM 19645 = NX02</name>
    <dbReference type="NCBI Taxonomy" id="1123269"/>
    <lineage>
        <taxon>Bacteria</taxon>
        <taxon>Pseudomonadati</taxon>
        <taxon>Pseudomonadota</taxon>
        <taxon>Alphaproteobacteria</taxon>
        <taxon>Sphingomonadales</taxon>
        <taxon>Sphingomonadaceae</taxon>
        <taxon>Sphingomonas</taxon>
    </lineage>
</organism>
<feature type="compositionally biased region" description="Low complexity" evidence="1">
    <location>
        <begin position="86"/>
        <end position="96"/>
    </location>
</feature>
<sequence length="205" mass="21591">MGMIPIDQPPARPAALPQQARSERQPEPELRDRFEDAMAKRRKAGTGEPERFSGATPASAPGHAHPPVTGQQAFEGYGDQPRKGKAMAADAKSSDAPTATPQQNAPLAAAEPAPVSAPQSANLSASFAEIVARIDMPASATGGETLLTMSDTRWLATQAVIARDDAGGLMLDIDARGDDAEQQREALKARLEARGHRVGKIRING</sequence>
<evidence type="ECO:0000313" key="2">
    <source>
        <dbReference type="EMBL" id="AHE54857.1"/>
    </source>
</evidence>
<protein>
    <submittedName>
        <fullName evidence="2">Uncharacterized protein</fullName>
    </submittedName>
</protein>
<gene>
    <name evidence="2" type="ORF">NX02_15885</name>
</gene>
<name>W0AE75_9SPHN</name>
<dbReference type="AlphaFoldDB" id="W0AE75"/>
<dbReference type="Proteomes" id="UP000018851">
    <property type="component" value="Chromosome"/>
</dbReference>
<dbReference type="STRING" id="1123269.NX02_15885"/>
<dbReference type="KEGG" id="ssan:NX02_15885"/>
<proteinExistence type="predicted"/>
<dbReference type="HOGENOM" id="CLU_1336811_0_0_5"/>
<keyword evidence="3" id="KW-1185">Reference proteome</keyword>
<evidence type="ECO:0000256" key="1">
    <source>
        <dbReference type="SAM" id="MobiDB-lite"/>
    </source>
</evidence>